<gene>
    <name evidence="1" type="ORF">KRQ00_003563</name>
    <name evidence="2" type="ORF">SAMEA1402399_03856</name>
</gene>
<dbReference type="Gene3D" id="1.20.140.160">
    <property type="match status" value="1"/>
</dbReference>
<comment type="caution">
    <text evidence="1">The sequence shown here is derived from an EMBL/GenBank/DDBJ whole genome shotgun (WGS) entry which is preliminary data.</text>
</comment>
<name>A0A9P3YTL7_CLODI</name>
<organism evidence="1 4">
    <name type="scientific">Clostridioides difficile</name>
    <name type="common">Peptoclostridium difficile</name>
    <dbReference type="NCBI Taxonomy" id="1496"/>
    <lineage>
        <taxon>Bacteria</taxon>
        <taxon>Bacillati</taxon>
        <taxon>Bacillota</taxon>
        <taxon>Clostridia</taxon>
        <taxon>Peptostreptococcales</taxon>
        <taxon>Peptostreptococcaceae</taxon>
        <taxon>Clostridioides</taxon>
    </lineage>
</organism>
<evidence type="ECO:0000313" key="1">
    <source>
        <dbReference type="EMBL" id="HBH2621754.1"/>
    </source>
</evidence>
<dbReference type="EMBL" id="DAEQIJ010000026">
    <property type="protein sequence ID" value="HBH2621754.1"/>
    <property type="molecule type" value="Genomic_DNA"/>
</dbReference>
<accession>A0A9P3YTL7</accession>
<dbReference type="InterPro" id="IPR013324">
    <property type="entry name" value="RNA_pol_sigma_r3/r4-like"/>
</dbReference>
<sequence>MQSSKKDNLFSSAEGKLYNYKKIKAEIEKIDIDMQMIKNDYRGCSGVEIKEKTSKTYDIKSVIEIETEEKEKKIALKEKEKRHKELIIEKIDNAMKILSEEEKKIVQYKYFSSSRTSWEYVGRMIGFSASKCKQMRFDIIDKIKGLL</sequence>
<reference evidence="2 3" key="2">
    <citation type="submission" date="2019-02" db="EMBL/GenBank/DDBJ databases">
        <authorList>
            <consortium name="Pathogen Informatics"/>
        </authorList>
    </citation>
    <scope>NUCLEOTIDE SEQUENCE [LARGE SCALE GENOMIC DNA]</scope>
    <source>
        <strain evidence="3">clo34</strain>
        <strain evidence="2">Clo34</strain>
    </source>
</reference>
<dbReference type="AlphaFoldDB" id="A0A9P3YTL7"/>
<evidence type="ECO:0000313" key="2">
    <source>
        <dbReference type="EMBL" id="VFD36127.1"/>
    </source>
</evidence>
<reference evidence="1" key="3">
    <citation type="submission" date="2021-06" db="EMBL/GenBank/DDBJ databases">
        <authorList>
            <consortium name="NCBI Pathogen Detection Project"/>
        </authorList>
    </citation>
    <scope>NUCLEOTIDE SEQUENCE</scope>
    <source>
        <strain evidence="1">Clostridioides</strain>
    </source>
</reference>
<proteinExistence type="predicted"/>
<evidence type="ECO:0000313" key="4">
    <source>
        <dbReference type="Proteomes" id="UP000879542"/>
    </source>
</evidence>
<evidence type="ECO:0000313" key="3">
    <source>
        <dbReference type="Proteomes" id="UP000411588"/>
    </source>
</evidence>
<dbReference type="RefSeq" id="WP_003431634.1">
    <property type="nucleotide sequence ID" value="NZ_BDSN01000033.1"/>
</dbReference>
<dbReference type="Proteomes" id="UP000411588">
    <property type="component" value="Unassembled WGS sequence"/>
</dbReference>
<reference evidence="1" key="1">
    <citation type="journal article" date="2018" name="Genome Biol.">
        <title>SKESA: strategic k-mer extension for scrupulous assemblies.</title>
        <authorList>
            <person name="Souvorov A."/>
            <person name="Agarwala R."/>
            <person name="Lipman D.J."/>
        </authorList>
    </citation>
    <scope>NUCLEOTIDE SEQUENCE</scope>
    <source>
        <strain evidence="1">Clostridioides</strain>
    </source>
</reference>
<dbReference type="EMBL" id="CAADAN010000021">
    <property type="protein sequence ID" value="VFD36127.1"/>
    <property type="molecule type" value="Genomic_DNA"/>
</dbReference>
<dbReference type="SUPFAM" id="SSF88659">
    <property type="entry name" value="Sigma3 and sigma4 domains of RNA polymerase sigma factors"/>
    <property type="match status" value="1"/>
</dbReference>
<protein>
    <submittedName>
        <fullName evidence="2">RNA polymerase sigma factor</fullName>
    </submittedName>
    <submittedName>
        <fullName evidence="1">RNA polymerase subunit sigma</fullName>
    </submittedName>
</protein>
<dbReference type="Proteomes" id="UP000879542">
    <property type="component" value="Unassembled WGS sequence"/>
</dbReference>